<evidence type="ECO:0000313" key="2">
    <source>
        <dbReference type="Proteomes" id="UP000499080"/>
    </source>
</evidence>
<sequence>MVRFFAVGNRRILESVLGIQGGPAGGGVVRHGQRKGIGFCAFFGERDAPFCLPDFWSTCTGDAQVSVSRKCRSIRQNCFRDSRLTACHKIHCLSDRAKTHYPPPKWLCSTTH</sequence>
<dbReference type="Proteomes" id="UP000499080">
    <property type="component" value="Unassembled WGS sequence"/>
</dbReference>
<dbReference type="EMBL" id="BGPR01014592">
    <property type="protein sequence ID" value="GBN65894.1"/>
    <property type="molecule type" value="Genomic_DNA"/>
</dbReference>
<accession>A0A4Y2QR86</accession>
<comment type="caution">
    <text evidence="1">The sequence shown here is derived from an EMBL/GenBank/DDBJ whole genome shotgun (WGS) entry which is preliminary data.</text>
</comment>
<proteinExistence type="predicted"/>
<evidence type="ECO:0000313" key="1">
    <source>
        <dbReference type="EMBL" id="GBN65894.1"/>
    </source>
</evidence>
<reference evidence="1 2" key="1">
    <citation type="journal article" date="2019" name="Sci. Rep.">
        <title>Orb-weaving spider Araneus ventricosus genome elucidates the spidroin gene catalogue.</title>
        <authorList>
            <person name="Kono N."/>
            <person name="Nakamura H."/>
            <person name="Ohtoshi R."/>
            <person name="Moran D.A.P."/>
            <person name="Shinohara A."/>
            <person name="Yoshida Y."/>
            <person name="Fujiwara M."/>
            <person name="Mori M."/>
            <person name="Tomita M."/>
            <person name="Arakawa K."/>
        </authorList>
    </citation>
    <scope>NUCLEOTIDE SEQUENCE [LARGE SCALE GENOMIC DNA]</scope>
</reference>
<organism evidence="1 2">
    <name type="scientific">Araneus ventricosus</name>
    <name type="common">Orbweaver spider</name>
    <name type="synonym">Epeira ventricosa</name>
    <dbReference type="NCBI Taxonomy" id="182803"/>
    <lineage>
        <taxon>Eukaryota</taxon>
        <taxon>Metazoa</taxon>
        <taxon>Ecdysozoa</taxon>
        <taxon>Arthropoda</taxon>
        <taxon>Chelicerata</taxon>
        <taxon>Arachnida</taxon>
        <taxon>Araneae</taxon>
        <taxon>Araneomorphae</taxon>
        <taxon>Entelegynae</taxon>
        <taxon>Araneoidea</taxon>
        <taxon>Araneidae</taxon>
        <taxon>Araneus</taxon>
    </lineage>
</organism>
<gene>
    <name evidence="1" type="ORF">AVEN_249446_1</name>
</gene>
<dbReference type="AlphaFoldDB" id="A0A4Y2QR86"/>
<keyword evidence="2" id="KW-1185">Reference proteome</keyword>
<protein>
    <submittedName>
        <fullName evidence="1">Uncharacterized protein</fullName>
    </submittedName>
</protein>
<name>A0A4Y2QR86_ARAVE</name>